<dbReference type="PANTHER" id="PTHR33050">
    <property type="entry name" value="REVERSE TRANSCRIPTASE DOMAIN-CONTAINING PROTEIN"/>
    <property type="match status" value="1"/>
</dbReference>
<sequence>MHPLWQLKQVVTTGYLTSEQKAAGKVESLVRTVDCNNNFGGRGSGRVWYSVNGLITWIAINVEDIADLGCYVDDDFSFDEWRDLDFYKPYDSFYPSKQAKLLRLWDHLGVPHSKPKQLFGLQMVIIGFDVDLNAMTATMPSDSKAELVLALRHFASSNHRNLQEYQQIAGWTNWSFNVFPLLKPGLCNMYAKMQGKTNPFAGIALNNAVKDDLVWLVDHIENSDRICCFDTMDWDPIVDATVTVLCDACLDGMGFWIPRLACGFVCPTPD</sequence>
<dbReference type="Proteomes" id="UP000217790">
    <property type="component" value="Unassembled WGS sequence"/>
</dbReference>
<dbReference type="EMBL" id="KZ293652">
    <property type="protein sequence ID" value="PBK95297.1"/>
    <property type="molecule type" value="Genomic_DNA"/>
</dbReference>
<dbReference type="OMA" id="NSDRICC"/>
<keyword evidence="2" id="KW-1185">Reference proteome</keyword>
<dbReference type="AlphaFoldDB" id="A0A2H3E1T6"/>
<reference evidence="2" key="1">
    <citation type="journal article" date="2017" name="Nat. Ecol. Evol.">
        <title>Genome expansion and lineage-specific genetic innovations in the forest pathogenic fungi Armillaria.</title>
        <authorList>
            <person name="Sipos G."/>
            <person name="Prasanna A.N."/>
            <person name="Walter M.C."/>
            <person name="O'Connor E."/>
            <person name="Balint B."/>
            <person name="Krizsan K."/>
            <person name="Kiss B."/>
            <person name="Hess J."/>
            <person name="Varga T."/>
            <person name="Slot J."/>
            <person name="Riley R."/>
            <person name="Boka B."/>
            <person name="Rigling D."/>
            <person name="Barry K."/>
            <person name="Lee J."/>
            <person name="Mihaltcheva S."/>
            <person name="LaButti K."/>
            <person name="Lipzen A."/>
            <person name="Waldron R."/>
            <person name="Moloney N.M."/>
            <person name="Sperisen C."/>
            <person name="Kredics L."/>
            <person name="Vagvoelgyi C."/>
            <person name="Patrignani A."/>
            <person name="Fitzpatrick D."/>
            <person name="Nagy I."/>
            <person name="Doyle S."/>
            <person name="Anderson J.B."/>
            <person name="Grigoriev I.V."/>
            <person name="Gueldener U."/>
            <person name="Muensterkoetter M."/>
            <person name="Nagy L.G."/>
        </authorList>
    </citation>
    <scope>NUCLEOTIDE SEQUENCE [LARGE SCALE GENOMIC DNA]</scope>
    <source>
        <strain evidence="2">Ar21-2</strain>
    </source>
</reference>
<dbReference type="STRING" id="47427.A0A2H3E1T6"/>
<gene>
    <name evidence="1" type="ORF">ARMGADRAFT_926464</name>
</gene>
<organism evidence="1 2">
    <name type="scientific">Armillaria gallica</name>
    <name type="common">Bulbous honey fungus</name>
    <name type="synonym">Armillaria bulbosa</name>
    <dbReference type="NCBI Taxonomy" id="47427"/>
    <lineage>
        <taxon>Eukaryota</taxon>
        <taxon>Fungi</taxon>
        <taxon>Dikarya</taxon>
        <taxon>Basidiomycota</taxon>
        <taxon>Agaricomycotina</taxon>
        <taxon>Agaricomycetes</taxon>
        <taxon>Agaricomycetidae</taxon>
        <taxon>Agaricales</taxon>
        <taxon>Marasmiineae</taxon>
        <taxon>Physalacriaceae</taxon>
        <taxon>Armillaria</taxon>
    </lineage>
</organism>
<proteinExistence type="predicted"/>
<dbReference type="InterPro" id="IPR052055">
    <property type="entry name" value="Hepadnavirus_pol/RT"/>
</dbReference>
<dbReference type="OrthoDB" id="198652at2759"/>
<protein>
    <submittedName>
        <fullName evidence="1">Uncharacterized protein</fullName>
    </submittedName>
</protein>
<accession>A0A2H3E1T6</accession>
<name>A0A2H3E1T6_ARMGA</name>
<evidence type="ECO:0000313" key="1">
    <source>
        <dbReference type="EMBL" id="PBK95297.1"/>
    </source>
</evidence>
<dbReference type="InParanoid" id="A0A2H3E1T6"/>
<evidence type="ECO:0000313" key="2">
    <source>
        <dbReference type="Proteomes" id="UP000217790"/>
    </source>
</evidence>
<dbReference type="PANTHER" id="PTHR33050:SF7">
    <property type="entry name" value="RIBONUCLEASE H"/>
    <property type="match status" value="1"/>
</dbReference>